<comment type="caution">
    <text evidence="1">The sequence shown here is derived from an EMBL/GenBank/DDBJ whole genome shotgun (WGS) entry which is preliminary data.</text>
</comment>
<proteinExistence type="predicted"/>
<evidence type="ECO:0008006" key="3">
    <source>
        <dbReference type="Google" id="ProtNLM"/>
    </source>
</evidence>
<evidence type="ECO:0000313" key="1">
    <source>
        <dbReference type="EMBL" id="KAK9862187.1"/>
    </source>
</evidence>
<reference evidence="1 2" key="1">
    <citation type="journal article" date="2024" name="Nat. Commun.">
        <title>Phylogenomics reveals the evolutionary origins of lichenization in chlorophyte algae.</title>
        <authorList>
            <person name="Puginier C."/>
            <person name="Libourel C."/>
            <person name="Otte J."/>
            <person name="Skaloud P."/>
            <person name="Haon M."/>
            <person name="Grisel S."/>
            <person name="Petersen M."/>
            <person name="Berrin J.G."/>
            <person name="Delaux P.M."/>
            <person name="Dal Grande F."/>
            <person name="Keller J."/>
        </authorList>
    </citation>
    <scope>NUCLEOTIDE SEQUENCE [LARGE SCALE GENOMIC DNA]</scope>
    <source>
        <strain evidence="1 2">SAG 2523</strain>
    </source>
</reference>
<sequence length="171" mass="19077">MNLLKCTIEVSKPATLLDGLEPLRADLAQLESWLRPLPPPQQIQHRDSFLKMLHQAALKVAECSDQQDERLEWLWEMLLDACLLSTSPHRLPQILRKLAERLSGRPSLRLYQSAINFVAGLHAQQPGIIVALVRAGVGEGHYRGLCCRAVPAASRSLPHRGPDCPPGERFV</sequence>
<dbReference type="Proteomes" id="UP001485043">
    <property type="component" value="Unassembled WGS sequence"/>
</dbReference>
<evidence type="ECO:0000313" key="2">
    <source>
        <dbReference type="Proteomes" id="UP001485043"/>
    </source>
</evidence>
<gene>
    <name evidence="1" type="ORF">WJX84_006992</name>
</gene>
<accession>A0AAW1T0K8</accession>
<protein>
    <recommendedName>
        <fullName evidence="3">Fanconi Anaemia group E protein C-terminal domain-containing protein</fullName>
    </recommendedName>
</protein>
<dbReference type="AlphaFoldDB" id="A0AAW1T0K8"/>
<keyword evidence="2" id="KW-1185">Reference proteome</keyword>
<dbReference type="EMBL" id="JALJOV010000642">
    <property type="protein sequence ID" value="KAK9862187.1"/>
    <property type="molecule type" value="Genomic_DNA"/>
</dbReference>
<organism evidence="1 2">
    <name type="scientific">Apatococcus fuscideae</name>
    <dbReference type="NCBI Taxonomy" id="2026836"/>
    <lineage>
        <taxon>Eukaryota</taxon>
        <taxon>Viridiplantae</taxon>
        <taxon>Chlorophyta</taxon>
        <taxon>core chlorophytes</taxon>
        <taxon>Trebouxiophyceae</taxon>
        <taxon>Chlorellales</taxon>
        <taxon>Chlorellaceae</taxon>
        <taxon>Apatococcus</taxon>
    </lineage>
</organism>
<name>A0AAW1T0K8_9CHLO</name>